<proteinExistence type="predicted"/>
<reference evidence="2" key="1">
    <citation type="journal article" date="2019" name="Int. J. Syst. Evol. Microbiol.">
        <title>The Global Catalogue of Microorganisms (GCM) 10K type strain sequencing project: providing services to taxonomists for standard genome sequencing and annotation.</title>
        <authorList>
            <consortium name="The Broad Institute Genomics Platform"/>
            <consortium name="The Broad Institute Genome Sequencing Center for Infectious Disease"/>
            <person name="Wu L."/>
            <person name="Ma J."/>
        </authorList>
    </citation>
    <scope>NUCLEOTIDE SEQUENCE [LARGE SCALE GENOMIC DNA]</scope>
    <source>
        <strain evidence="2">JCM 16578</strain>
    </source>
</reference>
<evidence type="ECO:0000313" key="2">
    <source>
        <dbReference type="Proteomes" id="UP001501563"/>
    </source>
</evidence>
<dbReference type="RefSeq" id="WP_331269265.1">
    <property type="nucleotide sequence ID" value="NZ_BAAAZA010000007.1"/>
</dbReference>
<keyword evidence="2" id="KW-1185">Reference proteome</keyword>
<dbReference type="EMBL" id="BAAAZA010000007">
    <property type="protein sequence ID" value="GAA3862874.1"/>
    <property type="molecule type" value="Genomic_DNA"/>
</dbReference>
<sequence>MAQISLDPAVRAPRLNGGADAEVILMWGEVEPGPDLDGRLTAVTARLEAALIVLSEIRSYAVSHGPKPWRDHYGALDESPLADRLFLECFEVDAALNVTVWFDFGGLEMIAVVLDASGRGRVAELHP</sequence>
<accession>A0ABP7K1Y6</accession>
<name>A0ABP7K1Y6_9ACTN</name>
<gene>
    <name evidence="1" type="ORF">GCM10022207_28290</name>
</gene>
<comment type="caution">
    <text evidence="1">The sequence shown here is derived from an EMBL/GenBank/DDBJ whole genome shotgun (WGS) entry which is preliminary data.</text>
</comment>
<protein>
    <submittedName>
        <fullName evidence="1">Uncharacterized protein</fullName>
    </submittedName>
</protein>
<organism evidence="1 2">
    <name type="scientific">Streptomyces lannensis</name>
    <dbReference type="NCBI Taxonomy" id="766498"/>
    <lineage>
        <taxon>Bacteria</taxon>
        <taxon>Bacillati</taxon>
        <taxon>Actinomycetota</taxon>
        <taxon>Actinomycetes</taxon>
        <taxon>Kitasatosporales</taxon>
        <taxon>Streptomycetaceae</taxon>
        <taxon>Streptomyces</taxon>
    </lineage>
</organism>
<evidence type="ECO:0000313" key="1">
    <source>
        <dbReference type="EMBL" id="GAA3862874.1"/>
    </source>
</evidence>
<dbReference type="Proteomes" id="UP001501563">
    <property type="component" value="Unassembled WGS sequence"/>
</dbReference>